<dbReference type="SUPFAM" id="SSF51110">
    <property type="entry name" value="alpha-D-mannose-specific plant lectins"/>
    <property type="match status" value="1"/>
</dbReference>
<dbReference type="Pfam" id="PF00954">
    <property type="entry name" value="S_locus_glycop"/>
    <property type="match status" value="1"/>
</dbReference>
<dbReference type="Gene3D" id="3.50.4.10">
    <property type="entry name" value="Hepatocyte Growth Factor"/>
    <property type="match status" value="1"/>
</dbReference>
<evidence type="ECO:0000313" key="10">
    <source>
        <dbReference type="Proteomes" id="UP000298416"/>
    </source>
</evidence>
<dbReference type="GO" id="GO:0048544">
    <property type="term" value="P:recognition of pollen"/>
    <property type="evidence" value="ECO:0007669"/>
    <property type="project" value="InterPro"/>
</dbReference>
<evidence type="ECO:0000256" key="3">
    <source>
        <dbReference type="ARBA" id="ARBA00022729"/>
    </source>
</evidence>
<dbReference type="EMBL" id="PNBA02000020">
    <property type="protein sequence ID" value="KAG6388759.1"/>
    <property type="molecule type" value="Genomic_DNA"/>
</dbReference>
<dbReference type="InterPro" id="IPR000858">
    <property type="entry name" value="S_locus_glycoprot_dom"/>
</dbReference>
<keyword evidence="2" id="KW-0812">Transmembrane</keyword>
<keyword evidence="3 7" id="KW-0732">Signal</keyword>
<evidence type="ECO:0000256" key="2">
    <source>
        <dbReference type="ARBA" id="ARBA00022692"/>
    </source>
</evidence>
<feature type="domain" description="Apple" evidence="8">
    <location>
        <begin position="172"/>
        <end position="253"/>
    </location>
</feature>
<dbReference type="Gene3D" id="2.90.10.10">
    <property type="entry name" value="Bulb-type lectin domain"/>
    <property type="match status" value="1"/>
</dbReference>
<evidence type="ECO:0000256" key="5">
    <source>
        <dbReference type="ARBA" id="ARBA00023136"/>
    </source>
</evidence>
<organism evidence="9">
    <name type="scientific">Salvia splendens</name>
    <name type="common">Scarlet sage</name>
    <dbReference type="NCBI Taxonomy" id="180675"/>
    <lineage>
        <taxon>Eukaryota</taxon>
        <taxon>Viridiplantae</taxon>
        <taxon>Streptophyta</taxon>
        <taxon>Embryophyta</taxon>
        <taxon>Tracheophyta</taxon>
        <taxon>Spermatophyta</taxon>
        <taxon>Magnoliopsida</taxon>
        <taxon>eudicotyledons</taxon>
        <taxon>Gunneridae</taxon>
        <taxon>Pentapetalae</taxon>
        <taxon>asterids</taxon>
        <taxon>lamiids</taxon>
        <taxon>Lamiales</taxon>
        <taxon>Lamiaceae</taxon>
        <taxon>Nepetoideae</taxon>
        <taxon>Mentheae</taxon>
        <taxon>Salviinae</taxon>
        <taxon>Salvia</taxon>
        <taxon>Salvia subgen. Calosphace</taxon>
        <taxon>core Calosphace</taxon>
    </lineage>
</organism>
<dbReference type="PANTHER" id="PTHR47974:SF9">
    <property type="entry name" value="RECEPTOR-LIKE SERINE_THREONINE-PROTEIN KINASE"/>
    <property type="match status" value="1"/>
</dbReference>
<protein>
    <recommendedName>
        <fullName evidence="8">Apple domain-containing protein</fullName>
    </recommendedName>
</protein>
<reference evidence="9" key="2">
    <citation type="submission" date="2020-08" db="EMBL/GenBank/DDBJ databases">
        <title>Plant Genome Project.</title>
        <authorList>
            <person name="Zhang R.-G."/>
        </authorList>
    </citation>
    <scope>NUCLEOTIDE SEQUENCE</scope>
    <source>
        <strain evidence="9">Huo1</strain>
        <tissue evidence="9">Leaf</tissue>
    </source>
</reference>
<evidence type="ECO:0000256" key="6">
    <source>
        <dbReference type="ARBA" id="ARBA00023157"/>
    </source>
</evidence>
<dbReference type="InterPro" id="IPR036426">
    <property type="entry name" value="Bulb-type_lectin_dom_sf"/>
</dbReference>
<feature type="signal peptide" evidence="7">
    <location>
        <begin position="1"/>
        <end position="23"/>
    </location>
</feature>
<feature type="chain" id="PRO_5036464379" description="Apple domain-containing protein" evidence="7">
    <location>
        <begin position="24"/>
        <end position="341"/>
    </location>
</feature>
<dbReference type="AlphaFoldDB" id="A0A8X8W6F2"/>
<dbReference type="Proteomes" id="UP000298416">
    <property type="component" value="Unassembled WGS sequence"/>
</dbReference>
<evidence type="ECO:0000259" key="8">
    <source>
        <dbReference type="PROSITE" id="PS50948"/>
    </source>
</evidence>
<keyword evidence="10" id="KW-1185">Reference proteome</keyword>
<name>A0A8X8W6F2_SALSN</name>
<comment type="caution">
    <text evidence="9">The sequence shown here is derived from an EMBL/GenBank/DDBJ whole genome shotgun (WGS) entry which is preliminary data.</text>
</comment>
<keyword evidence="5" id="KW-0472">Membrane</keyword>
<evidence type="ECO:0000256" key="7">
    <source>
        <dbReference type="SAM" id="SignalP"/>
    </source>
</evidence>
<proteinExistence type="predicted"/>
<dbReference type="PANTHER" id="PTHR47974">
    <property type="entry name" value="OS07G0415500 PROTEIN"/>
    <property type="match status" value="1"/>
</dbReference>
<accession>A0A8X8W6F2</accession>
<sequence>MKFSFLNMVWLLFIFISAALVKARDILPGGAVDSSAWLEFTFYGNLLLYKGYSVVWRSNTYDQGITSASLENSGSDYGEVSDQSLIFLKLDFDGNLRMYSSSINGRGSKNVTWAAVTDQCKVFGYCGDFGVCRYDEISGNPFCGCPSQDFFLNKSNEGRNAGCERKMDIQKCQTTMLSMDNTLFLTYPPETDEDSSIATAAACRSNCLNDSSCVASTFLANGTGTCYMKRSSFIRDGFGLPESRDVVGTTSRAGATAPGSRVRGWTVGSKPWSADRIHKRLITPKFGTMPNTNGRSIEGTGGQYVRILTVHTDTRIEVGDTRLGVVAVIGVEEAVFRSGAM</sequence>
<gene>
    <name evidence="9" type="ORF">SASPL_150193</name>
</gene>
<dbReference type="PROSITE" id="PS50948">
    <property type="entry name" value="PAN"/>
    <property type="match status" value="1"/>
</dbReference>
<reference evidence="9" key="1">
    <citation type="submission" date="2018-01" db="EMBL/GenBank/DDBJ databases">
        <authorList>
            <person name="Mao J.F."/>
        </authorList>
    </citation>
    <scope>NUCLEOTIDE SEQUENCE</scope>
    <source>
        <strain evidence="9">Huo1</strain>
        <tissue evidence="9">Leaf</tissue>
    </source>
</reference>
<evidence type="ECO:0000256" key="1">
    <source>
        <dbReference type="ARBA" id="ARBA00004167"/>
    </source>
</evidence>
<dbReference type="Pfam" id="PF00024">
    <property type="entry name" value="PAN_1"/>
    <property type="match status" value="1"/>
</dbReference>
<keyword evidence="4" id="KW-1133">Transmembrane helix</keyword>
<evidence type="ECO:0000256" key="4">
    <source>
        <dbReference type="ARBA" id="ARBA00022989"/>
    </source>
</evidence>
<evidence type="ECO:0000313" key="9">
    <source>
        <dbReference type="EMBL" id="KAG6388759.1"/>
    </source>
</evidence>
<comment type="subcellular location">
    <subcellularLocation>
        <location evidence="1">Membrane</location>
        <topology evidence="1">Single-pass membrane protein</topology>
    </subcellularLocation>
</comment>
<dbReference type="InterPro" id="IPR003609">
    <property type="entry name" value="Pan_app"/>
</dbReference>
<keyword evidence="6" id="KW-1015">Disulfide bond</keyword>
<dbReference type="GO" id="GO:0016020">
    <property type="term" value="C:membrane"/>
    <property type="evidence" value="ECO:0007669"/>
    <property type="project" value="UniProtKB-SubCell"/>
</dbReference>